<dbReference type="EnsemblMetazoa" id="HelroT162869">
    <property type="protein sequence ID" value="HelroP162869"/>
    <property type="gene ID" value="HelroG162869"/>
</dbReference>
<dbReference type="AlphaFoldDB" id="T1ETA8"/>
<accession>T1ETA8</accession>
<dbReference type="EMBL" id="AMQM01001209">
    <property type="status" value="NOT_ANNOTATED_CDS"/>
    <property type="molecule type" value="Genomic_DNA"/>
</dbReference>
<dbReference type="PANTHER" id="PTHR45749:SF21">
    <property type="entry name" value="DUF4371 DOMAIN-CONTAINING PROTEIN"/>
    <property type="match status" value="1"/>
</dbReference>
<gene>
    <name evidence="2" type="primary">20199808</name>
    <name evidence="1" type="ORF">HELRODRAFT_162869</name>
</gene>
<dbReference type="OrthoDB" id="10059235at2759"/>
<sequence>MAEQTSYQWTSKDIQNELLEIMSHSVLRSVISDKHLRKYNVLILDKICDIAIKEQVSICLRVVDNEFISQEYFLGFYNTDATDAGTLFKILKDVLLRSIFISEIAEDNVITFLEFTMEYRLKFATVAKSSEAFTDEIVGAAISSLEAKFNSDGFKKLAYLESKILHTATIDLSHLNCVAELYPELSGYHNLLMHYKIFASLAESSTSAEWALSMLKLFI</sequence>
<dbReference type="GeneID" id="20199808"/>
<dbReference type="RefSeq" id="XP_009023198.1">
    <property type="nucleotide sequence ID" value="XM_009024950.1"/>
</dbReference>
<dbReference type="CTD" id="20199808"/>
<dbReference type="KEGG" id="hro:HELRODRAFT_162869"/>
<protein>
    <submittedName>
        <fullName evidence="1 2">Uncharacterized protein</fullName>
    </submittedName>
</protein>
<proteinExistence type="predicted"/>
<dbReference type="Proteomes" id="UP000015101">
    <property type="component" value="Unassembled WGS sequence"/>
</dbReference>
<dbReference type="InParanoid" id="T1ETA8"/>
<reference evidence="2" key="3">
    <citation type="submission" date="2015-06" db="UniProtKB">
        <authorList>
            <consortium name="EnsemblMetazoa"/>
        </authorList>
    </citation>
    <scope>IDENTIFICATION</scope>
</reference>
<keyword evidence="3" id="KW-1185">Reference proteome</keyword>
<dbReference type="PANTHER" id="PTHR45749">
    <property type="match status" value="1"/>
</dbReference>
<evidence type="ECO:0000313" key="2">
    <source>
        <dbReference type="EnsemblMetazoa" id="HelroP162869"/>
    </source>
</evidence>
<evidence type="ECO:0000313" key="1">
    <source>
        <dbReference type="EMBL" id="ESN99341.1"/>
    </source>
</evidence>
<dbReference type="HOGENOM" id="CLU_1262778_0_0_1"/>
<reference evidence="3" key="1">
    <citation type="submission" date="2012-12" db="EMBL/GenBank/DDBJ databases">
        <authorList>
            <person name="Hellsten U."/>
            <person name="Grimwood J."/>
            <person name="Chapman J.A."/>
            <person name="Shapiro H."/>
            <person name="Aerts A."/>
            <person name="Otillar R.P."/>
            <person name="Terry A.Y."/>
            <person name="Boore J.L."/>
            <person name="Simakov O."/>
            <person name="Marletaz F."/>
            <person name="Cho S.-J."/>
            <person name="Edsinger-Gonzales E."/>
            <person name="Havlak P."/>
            <person name="Kuo D.-H."/>
            <person name="Larsson T."/>
            <person name="Lv J."/>
            <person name="Arendt D."/>
            <person name="Savage R."/>
            <person name="Osoegawa K."/>
            <person name="de Jong P."/>
            <person name="Lindberg D.R."/>
            <person name="Seaver E.C."/>
            <person name="Weisblat D.A."/>
            <person name="Putnam N.H."/>
            <person name="Grigoriev I.V."/>
            <person name="Rokhsar D.S."/>
        </authorList>
    </citation>
    <scope>NUCLEOTIDE SEQUENCE</scope>
</reference>
<reference evidence="1 3" key="2">
    <citation type="journal article" date="2013" name="Nature">
        <title>Insights into bilaterian evolution from three spiralian genomes.</title>
        <authorList>
            <person name="Simakov O."/>
            <person name="Marletaz F."/>
            <person name="Cho S.J."/>
            <person name="Edsinger-Gonzales E."/>
            <person name="Havlak P."/>
            <person name="Hellsten U."/>
            <person name="Kuo D.H."/>
            <person name="Larsson T."/>
            <person name="Lv J."/>
            <person name="Arendt D."/>
            <person name="Savage R."/>
            <person name="Osoegawa K."/>
            <person name="de Jong P."/>
            <person name="Grimwood J."/>
            <person name="Chapman J.A."/>
            <person name="Shapiro H."/>
            <person name="Aerts A."/>
            <person name="Otillar R.P."/>
            <person name="Terry A.Y."/>
            <person name="Boore J.L."/>
            <person name="Grigoriev I.V."/>
            <person name="Lindberg D.R."/>
            <person name="Seaver E.C."/>
            <person name="Weisblat D.A."/>
            <person name="Putnam N.H."/>
            <person name="Rokhsar D.S."/>
        </authorList>
    </citation>
    <scope>NUCLEOTIDE SEQUENCE</scope>
</reference>
<dbReference type="EMBL" id="KB097143">
    <property type="protein sequence ID" value="ESN99341.1"/>
    <property type="molecule type" value="Genomic_DNA"/>
</dbReference>
<name>T1ETA8_HELRO</name>
<evidence type="ECO:0000313" key="3">
    <source>
        <dbReference type="Proteomes" id="UP000015101"/>
    </source>
</evidence>
<organism evidence="2 3">
    <name type="scientific">Helobdella robusta</name>
    <name type="common">Californian leech</name>
    <dbReference type="NCBI Taxonomy" id="6412"/>
    <lineage>
        <taxon>Eukaryota</taxon>
        <taxon>Metazoa</taxon>
        <taxon>Spiralia</taxon>
        <taxon>Lophotrochozoa</taxon>
        <taxon>Annelida</taxon>
        <taxon>Clitellata</taxon>
        <taxon>Hirudinea</taxon>
        <taxon>Rhynchobdellida</taxon>
        <taxon>Glossiphoniidae</taxon>
        <taxon>Helobdella</taxon>
    </lineage>
</organism>